<sequence>MTPITDDRIMGAMQIDTMRAIDYWVGIPLTFLVTLAVKAWEWLFPRPPQPPRHVLFIELSEMGSTILVDPVLRHLQRDHGLVPFFLIFARNKASLDLLRPIPEENIRTIREDGLFHLAWDTLTFLIWARRRRIDTVVDLELFSRFTALLTGLSGARRRVGFHAFTNEGLYRGDLLTHKVAYNPHIHITKNFFALAHAVTATQPETPYAKIVVPDSALALPQAVVTPAEEAAMRTRIQEWAPTYDPAQHRLVLFNANASDLLPLRRWPQANYIALARLILERHPRVFILLTGAPSERDGLDAIPAALRQAPGGDRCANFAGATTLAELPALYRQAAFMLSNDSGPAHFAAVTALPTYVFFGPETPRLYGSLGPTTPIYAGLACSPCVSAANHRKTPCDDNVCLRVITPEQVYEILRPALLALD</sequence>
<proteinExistence type="predicted"/>
<evidence type="ECO:0000313" key="4">
    <source>
        <dbReference type="EMBL" id="RCK80710.1"/>
    </source>
</evidence>
<dbReference type="AlphaFoldDB" id="A0A367ZRP1"/>
<protein>
    <submittedName>
        <fullName evidence="4">ADP-heptose--lipooligosaccharide heptosyltransferase II</fullName>
    </submittedName>
</protein>
<keyword evidence="2 4" id="KW-0808">Transferase</keyword>
<reference evidence="4 5" key="1">
    <citation type="submission" date="2018-05" db="EMBL/GenBank/DDBJ databases">
        <title>A metagenomic window into the 2 km-deep terrestrial subsurface aquifer revealed taxonomically and functionally diverse microbial community comprising novel uncultured bacterial lineages.</title>
        <authorList>
            <person name="Kadnikov V.V."/>
            <person name="Mardanov A.V."/>
            <person name="Beletsky A.V."/>
            <person name="Banks D."/>
            <person name="Pimenov N.V."/>
            <person name="Frank Y.A."/>
            <person name="Karnachuk O.V."/>
            <person name="Ravin N.V."/>
        </authorList>
    </citation>
    <scope>NUCLEOTIDE SEQUENCE [LARGE SCALE GENOMIC DNA]</scope>
    <source>
        <strain evidence="4">BY5</strain>
    </source>
</reference>
<dbReference type="GO" id="GO:0005829">
    <property type="term" value="C:cytosol"/>
    <property type="evidence" value="ECO:0007669"/>
    <property type="project" value="TreeGrafter"/>
</dbReference>
<keyword evidence="1" id="KW-0328">Glycosyltransferase</keyword>
<feature type="transmembrane region" description="Helical" evidence="3">
    <location>
        <begin position="21"/>
        <end position="43"/>
    </location>
</feature>
<dbReference type="PANTHER" id="PTHR30160">
    <property type="entry name" value="TETRAACYLDISACCHARIDE 4'-KINASE-RELATED"/>
    <property type="match status" value="1"/>
</dbReference>
<dbReference type="GO" id="GO:0008713">
    <property type="term" value="F:ADP-heptose-lipopolysaccharide heptosyltransferase activity"/>
    <property type="evidence" value="ECO:0007669"/>
    <property type="project" value="TreeGrafter"/>
</dbReference>
<dbReference type="CDD" id="cd03789">
    <property type="entry name" value="GT9_LPS_heptosyltransferase"/>
    <property type="match status" value="1"/>
</dbReference>
<dbReference type="Pfam" id="PF01075">
    <property type="entry name" value="Glyco_transf_9"/>
    <property type="match status" value="1"/>
</dbReference>
<dbReference type="SUPFAM" id="SSF53756">
    <property type="entry name" value="UDP-Glycosyltransferase/glycogen phosphorylase"/>
    <property type="match status" value="1"/>
</dbReference>
<keyword evidence="3" id="KW-1133">Transmembrane helix</keyword>
<evidence type="ECO:0000256" key="1">
    <source>
        <dbReference type="ARBA" id="ARBA00022676"/>
    </source>
</evidence>
<dbReference type="InterPro" id="IPR051199">
    <property type="entry name" value="LPS_LOS_Heptosyltrfase"/>
</dbReference>
<dbReference type="EMBL" id="QOQW01000005">
    <property type="protein sequence ID" value="RCK80710.1"/>
    <property type="molecule type" value="Genomic_DNA"/>
</dbReference>
<dbReference type="InterPro" id="IPR002201">
    <property type="entry name" value="Glyco_trans_9"/>
</dbReference>
<evidence type="ECO:0000313" key="5">
    <source>
        <dbReference type="Proteomes" id="UP000252355"/>
    </source>
</evidence>
<keyword evidence="3" id="KW-0472">Membrane</keyword>
<keyword evidence="3" id="KW-0812">Transmembrane</keyword>
<gene>
    <name evidence="4" type="ORF">OZSIB_3023</name>
</gene>
<name>A0A367ZRP1_9BACT</name>
<evidence type="ECO:0000256" key="3">
    <source>
        <dbReference type="SAM" id="Phobius"/>
    </source>
</evidence>
<dbReference type="Proteomes" id="UP000252355">
    <property type="component" value="Unassembled WGS sequence"/>
</dbReference>
<dbReference type="GO" id="GO:0009244">
    <property type="term" value="P:lipopolysaccharide core region biosynthetic process"/>
    <property type="evidence" value="ECO:0007669"/>
    <property type="project" value="TreeGrafter"/>
</dbReference>
<evidence type="ECO:0000256" key="2">
    <source>
        <dbReference type="ARBA" id="ARBA00022679"/>
    </source>
</evidence>
<organism evidence="4 5">
    <name type="scientific">Candidatus Ozemobacter sibiricus</name>
    <dbReference type="NCBI Taxonomy" id="2268124"/>
    <lineage>
        <taxon>Bacteria</taxon>
        <taxon>Candidatus Ozemobacteria</taxon>
        <taxon>Candidatus Ozemobacterales</taxon>
        <taxon>Candidatus Ozemobacteraceae</taxon>
        <taxon>Candidatus Ozemobacter</taxon>
    </lineage>
</organism>
<dbReference type="PANTHER" id="PTHR30160:SF1">
    <property type="entry name" value="LIPOPOLYSACCHARIDE 1,2-N-ACETYLGLUCOSAMINETRANSFERASE-RELATED"/>
    <property type="match status" value="1"/>
</dbReference>
<dbReference type="Gene3D" id="3.40.50.2000">
    <property type="entry name" value="Glycogen Phosphorylase B"/>
    <property type="match status" value="2"/>
</dbReference>
<accession>A0A367ZRP1</accession>
<comment type="caution">
    <text evidence="4">The sequence shown here is derived from an EMBL/GenBank/DDBJ whole genome shotgun (WGS) entry which is preliminary data.</text>
</comment>